<evidence type="ECO:0000256" key="3">
    <source>
        <dbReference type="ARBA" id="ARBA00022723"/>
    </source>
</evidence>
<dbReference type="Gene3D" id="3.40.50.280">
    <property type="entry name" value="Cobalamin-binding domain"/>
    <property type="match status" value="1"/>
</dbReference>
<dbReference type="OrthoDB" id="9762608at2"/>
<dbReference type="GO" id="GO:0031419">
    <property type="term" value="F:cobalamin binding"/>
    <property type="evidence" value="ECO:0007669"/>
    <property type="project" value="InterPro"/>
</dbReference>
<dbReference type="InterPro" id="IPR036724">
    <property type="entry name" value="Cobalamin-bd_sf"/>
</dbReference>
<dbReference type="SMART" id="SM00729">
    <property type="entry name" value="Elp3"/>
    <property type="match status" value="1"/>
</dbReference>
<dbReference type="InterPro" id="IPR007197">
    <property type="entry name" value="rSAM"/>
</dbReference>
<sequence length="581" mass="65519">MPDSTMPDSTNATPIAQPTAPDKHPLGSRAKVLLTSVFGPYAVDDGAGSRLINPMELYHNQVTRVQQAYSLRTFQRSWGLMLIQVNLEAPTTLLDFPSEKRFLQEIKENDYDVVGISSIQTNLIKVRKMCRMIRKHLPNATIVIGGHIGNFPGLDQFCDYDHVVRGDGICWMRDFLGQDTQTPLKHPQVIANIGSRMMGINLKNHPGDIAATLIPSAGCPMGCNFCSTSAMFGGKGKYVKFFETGQQLFDIMCQLEKTLDTRAFFVMDENFLVDKKRALGLLELMQKHNKPWSLYLFSSANILKQYTMEQLVALGVSWVWMGLEGKSSQYTKLAGTDTFSLVKELQSHGIRVLGSSIIGLEEHTPENIDEAIDHAVAHNSEFHQFMLYTPIPGTPLYAEHEAKGTLLDRSEISIPDIHGQLRFNFHHPNIKDGQETEFLLRAFHRDFDVNGPSAIRIIRTTLRTWERYKNHPDARIRARFSEEAASLPVKYSGVLWATERAYEDKPRIAKMCSQLLDDIHELYGAKSRHAAPIVGRYILKRLRDEQARLADGWTYEPPTYYETNVDDGPTNATRVEGAATT</sequence>
<evidence type="ECO:0000256" key="5">
    <source>
        <dbReference type="ARBA" id="ARBA00023014"/>
    </source>
</evidence>
<keyword evidence="4" id="KW-0408">Iron</keyword>
<dbReference type="RefSeq" id="WP_146394454.1">
    <property type="nucleotide sequence ID" value="NZ_SJPJ01000001.1"/>
</dbReference>
<evidence type="ECO:0000259" key="7">
    <source>
        <dbReference type="PROSITE" id="PS51918"/>
    </source>
</evidence>
<feature type="region of interest" description="Disordered" evidence="6">
    <location>
        <begin position="1"/>
        <end position="26"/>
    </location>
</feature>
<dbReference type="SUPFAM" id="SSF102114">
    <property type="entry name" value="Radical SAM enzymes"/>
    <property type="match status" value="1"/>
</dbReference>
<keyword evidence="3" id="KW-0479">Metal-binding</keyword>
<dbReference type="PANTHER" id="PTHR43409:SF7">
    <property type="entry name" value="BLL1977 PROTEIN"/>
    <property type="match status" value="1"/>
</dbReference>
<proteinExistence type="predicted"/>
<dbReference type="PROSITE" id="PS51918">
    <property type="entry name" value="RADICAL_SAM"/>
    <property type="match status" value="1"/>
</dbReference>
<dbReference type="GO" id="GO:0003824">
    <property type="term" value="F:catalytic activity"/>
    <property type="evidence" value="ECO:0007669"/>
    <property type="project" value="InterPro"/>
</dbReference>
<reference evidence="8 9" key="1">
    <citation type="submission" date="2019-02" db="EMBL/GenBank/DDBJ databases">
        <title>Deep-cultivation of Planctomycetes and their phenomic and genomic characterization uncovers novel biology.</title>
        <authorList>
            <person name="Wiegand S."/>
            <person name="Jogler M."/>
            <person name="Boedeker C."/>
            <person name="Pinto D."/>
            <person name="Vollmers J."/>
            <person name="Rivas-Marin E."/>
            <person name="Kohn T."/>
            <person name="Peeters S.H."/>
            <person name="Heuer A."/>
            <person name="Rast P."/>
            <person name="Oberbeckmann S."/>
            <person name="Bunk B."/>
            <person name="Jeske O."/>
            <person name="Meyerdierks A."/>
            <person name="Storesund J.E."/>
            <person name="Kallscheuer N."/>
            <person name="Luecker S."/>
            <person name="Lage O.M."/>
            <person name="Pohl T."/>
            <person name="Merkel B.J."/>
            <person name="Hornburger P."/>
            <person name="Mueller R.-W."/>
            <person name="Bruemmer F."/>
            <person name="Labrenz M."/>
            <person name="Spormann A.M."/>
            <person name="Op Den Camp H."/>
            <person name="Overmann J."/>
            <person name="Amann R."/>
            <person name="Jetten M.S.M."/>
            <person name="Mascher T."/>
            <person name="Medema M.H."/>
            <person name="Devos D.P."/>
            <person name="Kaster A.-K."/>
            <person name="Ovreas L."/>
            <person name="Rohde M."/>
            <person name="Galperin M.Y."/>
            <person name="Jogler C."/>
        </authorList>
    </citation>
    <scope>NUCLEOTIDE SEQUENCE [LARGE SCALE GENOMIC DNA]</scope>
    <source>
        <strain evidence="8 9">CA13</strain>
    </source>
</reference>
<dbReference type="SUPFAM" id="SSF52242">
    <property type="entry name" value="Cobalamin (vitamin B12)-binding domain"/>
    <property type="match status" value="1"/>
</dbReference>
<gene>
    <name evidence="8" type="ORF">CA13_05780</name>
</gene>
<keyword evidence="2" id="KW-0949">S-adenosyl-L-methionine</keyword>
<dbReference type="GO" id="GO:0046872">
    <property type="term" value="F:metal ion binding"/>
    <property type="evidence" value="ECO:0007669"/>
    <property type="project" value="UniProtKB-KW"/>
</dbReference>
<comment type="caution">
    <text evidence="8">The sequence shown here is derived from an EMBL/GenBank/DDBJ whole genome shotgun (WGS) entry which is preliminary data.</text>
</comment>
<organism evidence="8 9">
    <name type="scientific">Novipirellula herctigrandis</name>
    <dbReference type="NCBI Taxonomy" id="2527986"/>
    <lineage>
        <taxon>Bacteria</taxon>
        <taxon>Pseudomonadati</taxon>
        <taxon>Planctomycetota</taxon>
        <taxon>Planctomycetia</taxon>
        <taxon>Pirellulales</taxon>
        <taxon>Pirellulaceae</taxon>
        <taxon>Novipirellula</taxon>
    </lineage>
</organism>
<dbReference type="PANTHER" id="PTHR43409">
    <property type="entry name" value="ANAEROBIC MAGNESIUM-PROTOPORPHYRIN IX MONOMETHYL ESTER CYCLASE-RELATED"/>
    <property type="match status" value="1"/>
</dbReference>
<dbReference type="InterPro" id="IPR006638">
    <property type="entry name" value="Elp3/MiaA/NifB-like_rSAM"/>
</dbReference>
<accession>A0A5C5YWE8</accession>
<keyword evidence="5" id="KW-0411">Iron-sulfur</keyword>
<dbReference type="AlphaFoldDB" id="A0A5C5YWE8"/>
<evidence type="ECO:0000256" key="4">
    <source>
        <dbReference type="ARBA" id="ARBA00023004"/>
    </source>
</evidence>
<dbReference type="InterPro" id="IPR058240">
    <property type="entry name" value="rSAM_sf"/>
</dbReference>
<dbReference type="Gene3D" id="3.20.20.70">
    <property type="entry name" value="Aldolase class I"/>
    <property type="match status" value="1"/>
</dbReference>
<dbReference type="Proteomes" id="UP000315010">
    <property type="component" value="Unassembled WGS sequence"/>
</dbReference>
<feature type="domain" description="Radical SAM core" evidence="7">
    <location>
        <begin position="205"/>
        <end position="424"/>
    </location>
</feature>
<evidence type="ECO:0000256" key="6">
    <source>
        <dbReference type="SAM" id="MobiDB-lite"/>
    </source>
</evidence>
<evidence type="ECO:0000313" key="8">
    <source>
        <dbReference type="EMBL" id="TWT79180.1"/>
    </source>
</evidence>
<dbReference type="SFLD" id="SFLDG01082">
    <property type="entry name" value="B12-binding_domain_containing"/>
    <property type="match status" value="1"/>
</dbReference>
<evidence type="ECO:0000313" key="9">
    <source>
        <dbReference type="Proteomes" id="UP000315010"/>
    </source>
</evidence>
<dbReference type="InterPro" id="IPR013785">
    <property type="entry name" value="Aldolase_TIM"/>
</dbReference>
<protein>
    <submittedName>
        <fullName evidence="8">Biotin synthase</fullName>
    </submittedName>
</protein>
<dbReference type="Pfam" id="PF02310">
    <property type="entry name" value="B12-binding"/>
    <property type="match status" value="1"/>
</dbReference>
<evidence type="ECO:0000256" key="2">
    <source>
        <dbReference type="ARBA" id="ARBA00022691"/>
    </source>
</evidence>
<name>A0A5C5YWE8_9BACT</name>
<dbReference type="InterPro" id="IPR051198">
    <property type="entry name" value="BchE-like"/>
</dbReference>
<feature type="compositionally biased region" description="Polar residues" evidence="6">
    <location>
        <begin position="1"/>
        <end position="16"/>
    </location>
</feature>
<dbReference type="GO" id="GO:0051536">
    <property type="term" value="F:iron-sulfur cluster binding"/>
    <property type="evidence" value="ECO:0007669"/>
    <property type="project" value="UniProtKB-KW"/>
</dbReference>
<keyword evidence="9" id="KW-1185">Reference proteome</keyword>
<dbReference type="SFLD" id="SFLDS00029">
    <property type="entry name" value="Radical_SAM"/>
    <property type="match status" value="1"/>
</dbReference>
<dbReference type="EMBL" id="SJPJ01000001">
    <property type="protein sequence ID" value="TWT79180.1"/>
    <property type="molecule type" value="Genomic_DNA"/>
</dbReference>
<dbReference type="CDD" id="cd01335">
    <property type="entry name" value="Radical_SAM"/>
    <property type="match status" value="1"/>
</dbReference>
<evidence type="ECO:0000256" key="1">
    <source>
        <dbReference type="ARBA" id="ARBA00001966"/>
    </source>
</evidence>
<dbReference type="InterPro" id="IPR006158">
    <property type="entry name" value="Cobalamin-bd"/>
</dbReference>
<comment type="cofactor">
    <cofactor evidence="1">
        <name>[4Fe-4S] cluster</name>
        <dbReference type="ChEBI" id="CHEBI:49883"/>
    </cofactor>
</comment>